<proteinExistence type="predicted"/>
<comment type="caution">
    <text evidence="1">The sequence shown here is derived from an EMBL/GenBank/DDBJ whole genome shotgun (WGS) entry which is preliminary data.</text>
</comment>
<dbReference type="InterPro" id="IPR028082">
    <property type="entry name" value="Peripla_BP_I"/>
</dbReference>
<dbReference type="SUPFAM" id="SSF53822">
    <property type="entry name" value="Periplasmic binding protein-like I"/>
    <property type="match status" value="1"/>
</dbReference>
<dbReference type="EMBL" id="JBHSPR010000037">
    <property type="protein sequence ID" value="MFC6020805.1"/>
    <property type="molecule type" value="Genomic_DNA"/>
</dbReference>
<evidence type="ECO:0008006" key="3">
    <source>
        <dbReference type="Google" id="ProtNLM"/>
    </source>
</evidence>
<dbReference type="RefSeq" id="WP_377428405.1">
    <property type="nucleotide sequence ID" value="NZ_JBHSPR010000037.1"/>
</dbReference>
<organism evidence="1 2">
    <name type="scientific">Plantactinospora solaniradicis</name>
    <dbReference type="NCBI Taxonomy" id="1723736"/>
    <lineage>
        <taxon>Bacteria</taxon>
        <taxon>Bacillati</taxon>
        <taxon>Actinomycetota</taxon>
        <taxon>Actinomycetes</taxon>
        <taxon>Micromonosporales</taxon>
        <taxon>Micromonosporaceae</taxon>
        <taxon>Plantactinospora</taxon>
    </lineage>
</organism>
<evidence type="ECO:0000313" key="1">
    <source>
        <dbReference type="EMBL" id="MFC6020805.1"/>
    </source>
</evidence>
<reference evidence="2" key="1">
    <citation type="journal article" date="2019" name="Int. J. Syst. Evol. Microbiol.">
        <title>The Global Catalogue of Microorganisms (GCM) 10K type strain sequencing project: providing services to taxonomists for standard genome sequencing and annotation.</title>
        <authorList>
            <consortium name="The Broad Institute Genomics Platform"/>
            <consortium name="The Broad Institute Genome Sequencing Center for Infectious Disease"/>
            <person name="Wu L."/>
            <person name="Ma J."/>
        </authorList>
    </citation>
    <scope>NUCLEOTIDE SEQUENCE [LARGE SCALE GENOMIC DNA]</scope>
    <source>
        <strain evidence="2">ZS-35-S2</strain>
    </source>
</reference>
<evidence type="ECO:0000313" key="2">
    <source>
        <dbReference type="Proteomes" id="UP001596203"/>
    </source>
</evidence>
<name>A0ABW1KH04_9ACTN</name>
<dbReference type="Gene3D" id="3.40.50.2300">
    <property type="match status" value="2"/>
</dbReference>
<accession>A0ABW1KH04</accession>
<dbReference type="Proteomes" id="UP001596203">
    <property type="component" value="Unassembled WGS sequence"/>
</dbReference>
<keyword evidence="2" id="KW-1185">Reference proteome</keyword>
<sequence>MVGTMISADDLARSTTYYHQVGPRNRREAQVAAYYAAEKLKAKVVSIYYSGSRDDLYSPNLAADAREEFALRGIRVNHVEAYRTGRNDQPGVSDISILGRETCEAETDEVVFYAGRSAAFPAFLHGMRDACGRYPRILANDDVTLFALANNLRQDFPDLTLDYLSFATSAVWTDACDTMKPFFATYRAMFGEPCTENRDGQAMLAHDAIQVVLWAIIYVRRESGRSSITAGVLLKGIGDIRGDDGFAGASGFISYSNRLDPLVPENKLIVVLRVGPGTSTPEPVLLCGDLPDPGPRNGSSDDLRTVALARTAAAIDCPRDG</sequence>
<gene>
    <name evidence="1" type="ORF">ACFP2T_32130</name>
</gene>
<protein>
    <recommendedName>
        <fullName evidence="3">ABC transporter substrate-binding protein</fullName>
    </recommendedName>
</protein>